<dbReference type="VEuPathDB" id="FungiDB:I7I53_03946"/>
<dbReference type="AlphaFoldDB" id="F0UN29"/>
<dbReference type="Pfam" id="PF11917">
    <property type="entry name" value="DUF3435"/>
    <property type="match status" value="1"/>
</dbReference>
<organism evidence="3">
    <name type="scientific">Ajellomyces capsulatus (strain H88)</name>
    <name type="common">Darling's disease fungus</name>
    <name type="synonym">Histoplasma capsulatum</name>
    <dbReference type="NCBI Taxonomy" id="544711"/>
    <lineage>
        <taxon>Eukaryota</taxon>
        <taxon>Fungi</taxon>
        <taxon>Dikarya</taxon>
        <taxon>Ascomycota</taxon>
        <taxon>Pezizomycotina</taxon>
        <taxon>Eurotiomycetes</taxon>
        <taxon>Eurotiomycetidae</taxon>
        <taxon>Onygenales</taxon>
        <taxon>Ajellomycetaceae</taxon>
        <taxon>Histoplasma</taxon>
    </lineage>
</organism>
<dbReference type="OMA" id="IAWIPES"/>
<evidence type="ECO:0000313" key="3">
    <source>
        <dbReference type="Proteomes" id="UP000008142"/>
    </source>
</evidence>
<protein>
    <submittedName>
        <fullName evidence="2">Uncharacterized protein</fullName>
    </submittedName>
</protein>
<evidence type="ECO:0000313" key="2">
    <source>
        <dbReference type="EMBL" id="EGC47496.1"/>
    </source>
</evidence>
<accession>F0UN29</accession>
<dbReference type="HOGENOM" id="CLU_655468_0_0_1"/>
<dbReference type="EMBL" id="DS990640">
    <property type="protein sequence ID" value="EGC47496.1"/>
    <property type="molecule type" value="Genomic_DNA"/>
</dbReference>
<feature type="compositionally biased region" description="Acidic residues" evidence="1">
    <location>
        <begin position="106"/>
        <end position="115"/>
    </location>
</feature>
<proteinExistence type="predicted"/>
<gene>
    <name evidence="2" type="ORF">HCEG_06711</name>
</gene>
<reference evidence="3" key="1">
    <citation type="submission" date="2008-07" db="EMBL/GenBank/DDBJ databases">
        <title>Annotation of Ajellomyces capsulatus strain H88.</title>
        <authorList>
            <person name="Champion M."/>
            <person name="Cuomo C."/>
            <person name="Ma L.-J."/>
            <person name="Henn M.R."/>
            <person name="Sil A."/>
            <person name="Goldman B."/>
            <person name="Young S.K."/>
            <person name="Kodira C.D."/>
            <person name="Zeng Q."/>
            <person name="Koehrsen M."/>
            <person name="Alvarado L."/>
            <person name="Berlin A."/>
            <person name="Borenstein D."/>
            <person name="Chen Z."/>
            <person name="Engels R."/>
            <person name="Freedman E."/>
            <person name="Gellesch M."/>
            <person name="Goldberg J."/>
            <person name="Griggs A."/>
            <person name="Gujja S."/>
            <person name="Heiman D."/>
            <person name="Hepburn T."/>
            <person name="Howarth C."/>
            <person name="Jen D."/>
            <person name="Larson L."/>
            <person name="Lewis B."/>
            <person name="Mehta T."/>
            <person name="Park D."/>
            <person name="Pearson M."/>
            <person name="Roberts A."/>
            <person name="Saif S."/>
            <person name="Shea T."/>
            <person name="Shenoy N."/>
            <person name="Sisk P."/>
            <person name="Stolte C."/>
            <person name="Sykes S."/>
            <person name="Walk T."/>
            <person name="White J."/>
            <person name="Yandava C."/>
            <person name="Klein B."/>
            <person name="McEwen J.G."/>
            <person name="Puccia R."/>
            <person name="Goldman G.H."/>
            <person name="Felipe M.S."/>
            <person name="Nino-Vega G."/>
            <person name="San-Blas G."/>
            <person name="Taylor J."/>
            <person name="Mendoza L."/>
            <person name="Galagan J."/>
            <person name="Nusbaum C."/>
            <person name="Birren B."/>
        </authorList>
    </citation>
    <scope>NUCLEOTIDE SEQUENCE [LARGE SCALE GENOMIC DNA]</scope>
    <source>
        <strain evidence="3">H88</strain>
    </source>
</reference>
<dbReference type="InterPro" id="IPR021842">
    <property type="entry name" value="DUF3435"/>
</dbReference>
<dbReference type="Proteomes" id="UP000008142">
    <property type="component" value="Unassembled WGS sequence"/>
</dbReference>
<evidence type="ECO:0000256" key="1">
    <source>
        <dbReference type="SAM" id="MobiDB-lite"/>
    </source>
</evidence>
<dbReference type="STRING" id="544711.F0UN29"/>
<feature type="region of interest" description="Disordered" evidence="1">
    <location>
        <begin position="74"/>
        <end position="115"/>
    </location>
</feature>
<name>F0UN29_AJEC8</name>
<dbReference type="PANTHER" id="PTHR37535:SF2">
    <property type="entry name" value="FINGER DOMAIN PROTEIN, PUTATIVE (AFU_ORTHOLOGUE AFUA_6G09300)-RELATED"/>
    <property type="match status" value="1"/>
</dbReference>
<dbReference type="PANTHER" id="PTHR37535">
    <property type="entry name" value="FLUG DOMAIN PROTEIN"/>
    <property type="match status" value="1"/>
</dbReference>
<dbReference type="OrthoDB" id="4205762at2759"/>
<sequence>MPIAWIPESMTTLGTAVSSQLAGVFCHAGLSKYARTHTSTSSPFKWTEIVAITLRFSMRTPTLILDQLERMAGKPFSSSPEVSDITSDSDDTTGNNMFSNSNSDNGLDDSNLDTDDGAEQLLRTHKPPPPSPGQYLQEEAEANTYWACDQCHGKDGRKISGIGTVNSLETLWKQYSQVCKVDTSHPIDVLIIAQAQNVITFVADKKKLSQRERPKGIMYVDNLAEFTRMILATTTNMLFLIGQLKIQLILFCHLAGIVNRKPARSSAGTPLPTPSTLYDLGVLNSLNQRKVPLRNNLDDRFVFCQAVREGDAVHLVHELKPSSSSVSYEKQEETSRTGHKEGAFLCSAVKVLAEETKFGITATKRVLWSFEALSTQDDQLDSMFVQKVIRILGQIRIFVFRSHPADGRGFDPITPLARF</sequence>